<evidence type="ECO:0000313" key="3">
    <source>
        <dbReference type="Proteomes" id="UP001597343"/>
    </source>
</evidence>
<feature type="domain" description="Rubrerythrin diiron-binding" evidence="1">
    <location>
        <begin position="37"/>
        <end position="91"/>
    </location>
</feature>
<dbReference type="Pfam" id="PF02915">
    <property type="entry name" value="Rubrerythrin"/>
    <property type="match status" value="1"/>
</dbReference>
<dbReference type="SUPFAM" id="SSF47240">
    <property type="entry name" value="Ferritin-like"/>
    <property type="match status" value="1"/>
</dbReference>
<organism evidence="2 3">
    <name type="scientific">Tumebacillus lipolyticus</name>
    <dbReference type="NCBI Taxonomy" id="1280370"/>
    <lineage>
        <taxon>Bacteria</taxon>
        <taxon>Bacillati</taxon>
        <taxon>Bacillota</taxon>
        <taxon>Bacilli</taxon>
        <taxon>Bacillales</taxon>
        <taxon>Alicyclobacillaceae</taxon>
        <taxon>Tumebacillus</taxon>
    </lineage>
</organism>
<dbReference type="Proteomes" id="UP001597343">
    <property type="component" value="Unassembled WGS sequence"/>
</dbReference>
<dbReference type="EMBL" id="JBHUIO010000005">
    <property type="protein sequence ID" value="MFD2169539.1"/>
    <property type="molecule type" value="Genomic_DNA"/>
</dbReference>
<dbReference type="InterPro" id="IPR012347">
    <property type="entry name" value="Ferritin-like"/>
</dbReference>
<evidence type="ECO:0000313" key="2">
    <source>
        <dbReference type="EMBL" id="MFD2169539.1"/>
    </source>
</evidence>
<proteinExistence type="predicted"/>
<dbReference type="InterPro" id="IPR003251">
    <property type="entry name" value="Rr_diiron-bd_dom"/>
</dbReference>
<name>A0ABW4ZVJ8_9BACL</name>
<evidence type="ECO:0000259" key="1">
    <source>
        <dbReference type="Pfam" id="PF02915"/>
    </source>
</evidence>
<sequence>MYDYGYWTAIPAYHVSQRTGTAQTPFTDQARFLRMVRQAISDERQAQQFYRLLAERANSKFQKEQIDHAYEDEVKHEKMLIRLYSTITGQSPHVSSAQAPELADYLTGIRKAFTDELQAAEMYRDLYLMSNLPWVRDIFFELITDEMEHASRFAFIRAEL</sequence>
<accession>A0ABW4ZVJ8</accession>
<dbReference type="Gene3D" id="1.20.1260.10">
    <property type="match status" value="1"/>
</dbReference>
<comment type="caution">
    <text evidence="2">The sequence shown here is derived from an EMBL/GenBank/DDBJ whole genome shotgun (WGS) entry which is preliminary data.</text>
</comment>
<reference evidence="3" key="1">
    <citation type="journal article" date="2019" name="Int. J. Syst. Evol. Microbiol.">
        <title>The Global Catalogue of Microorganisms (GCM) 10K type strain sequencing project: providing services to taxonomists for standard genome sequencing and annotation.</title>
        <authorList>
            <consortium name="The Broad Institute Genomics Platform"/>
            <consortium name="The Broad Institute Genome Sequencing Center for Infectious Disease"/>
            <person name="Wu L."/>
            <person name="Ma J."/>
        </authorList>
    </citation>
    <scope>NUCLEOTIDE SEQUENCE [LARGE SCALE GENOMIC DNA]</scope>
    <source>
        <strain evidence="3">CGMCC 1.13574</strain>
    </source>
</reference>
<protein>
    <submittedName>
        <fullName evidence="2">Ferritin family protein</fullName>
    </submittedName>
</protein>
<dbReference type="InterPro" id="IPR009078">
    <property type="entry name" value="Ferritin-like_SF"/>
</dbReference>
<dbReference type="RefSeq" id="WP_386044773.1">
    <property type="nucleotide sequence ID" value="NZ_JBHUIO010000005.1"/>
</dbReference>
<keyword evidence="3" id="KW-1185">Reference proteome</keyword>
<gene>
    <name evidence="2" type="ORF">ACFSOY_05985</name>
</gene>